<comment type="caution">
    <text evidence="1">The sequence shown here is derived from an EMBL/GenBank/DDBJ whole genome shotgun (WGS) entry which is preliminary data.</text>
</comment>
<dbReference type="EMBL" id="NIVX01000076">
    <property type="protein sequence ID" value="OWQ73850.1"/>
    <property type="molecule type" value="Genomic_DNA"/>
</dbReference>
<gene>
    <name evidence="1" type="ORF">CEE63_11450</name>
</gene>
<evidence type="ECO:0000313" key="2">
    <source>
        <dbReference type="Proteomes" id="UP000197090"/>
    </source>
</evidence>
<sequence length="204" mass="21681">MSILNVLLTRDHLVVAVDTLAEDARTGAQSAGAKLLLIPQHNLVLATRGSTQFFLRIYELALQASFRADFTMEQLSAELGLVVDQLWPNYEKAAAEAGLPLDRLGTELVLGGWSPKNGRMMATAYAKSDSSRPSVVQPLDGGLASPGEPLVGRPDSLAPEDVFAAGRTQAAWLNKQVGRQVAGGRLLAAVLREGQAVVQDLGPI</sequence>
<organism evidence="1 2">
    <name type="scientific">Stenotrophomonas maltophilia</name>
    <name type="common">Pseudomonas maltophilia</name>
    <name type="synonym">Xanthomonas maltophilia</name>
    <dbReference type="NCBI Taxonomy" id="40324"/>
    <lineage>
        <taxon>Bacteria</taxon>
        <taxon>Pseudomonadati</taxon>
        <taxon>Pseudomonadota</taxon>
        <taxon>Gammaproteobacteria</taxon>
        <taxon>Lysobacterales</taxon>
        <taxon>Lysobacteraceae</taxon>
        <taxon>Stenotrophomonas</taxon>
        <taxon>Stenotrophomonas maltophilia group</taxon>
    </lineage>
</organism>
<proteinExistence type="predicted"/>
<accession>A0A246I5S0</accession>
<dbReference type="AlphaFoldDB" id="A0A246I5S0"/>
<dbReference type="Proteomes" id="UP000197090">
    <property type="component" value="Unassembled WGS sequence"/>
</dbReference>
<evidence type="ECO:0000313" key="1">
    <source>
        <dbReference type="EMBL" id="OWQ73850.1"/>
    </source>
</evidence>
<dbReference type="RefSeq" id="WP_088497147.1">
    <property type="nucleotide sequence ID" value="NZ_NIVX01000076.1"/>
</dbReference>
<name>A0A246I5S0_STEMA</name>
<reference evidence="1 2" key="1">
    <citation type="submission" date="2017-06" db="EMBL/GenBank/DDBJ databases">
        <authorList>
            <person name="Kim H.J."/>
            <person name="Triplett B.A."/>
        </authorList>
    </citation>
    <scope>NUCLEOTIDE SEQUENCE [LARGE SCALE GENOMIC DNA]</scope>
    <source>
        <strain evidence="1 2">594</strain>
    </source>
</reference>
<protein>
    <submittedName>
        <fullName evidence="1">Uncharacterized protein</fullName>
    </submittedName>
</protein>